<feature type="transmembrane region" description="Helical" evidence="1">
    <location>
        <begin position="7"/>
        <end position="29"/>
    </location>
</feature>
<dbReference type="Proteomes" id="UP000886900">
    <property type="component" value="Unassembled WGS sequence"/>
</dbReference>
<accession>A0ABS6PQD6</accession>
<gene>
    <name evidence="2" type="ORF">KVG95_03815</name>
</gene>
<evidence type="ECO:0008006" key="4">
    <source>
        <dbReference type="Google" id="ProtNLM"/>
    </source>
</evidence>
<dbReference type="RefSeq" id="WP_217854568.1">
    <property type="nucleotide sequence ID" value="NZ_JAHSTV010000002.1"/>
</dbReference>
<evidence type="ECO:0000313" key="3">
    <source>
        <dbReference type="Proteomes" id="UP000886900"/>
    </source>
</evidence>
<feature type="transmembrane region" description="Helical" evidence="1">
    <location>
        <begin position="35"/>
        <end position="58"/>
    </location>
</feature>
<evidence type="ECO:0000313" key="2">
    <source>
        <dbReference type="EMBL" id="MBV4462454.1"/>
    </source>
</evidence>
<comment type="caution">
    <text evidence="2">The sequence shown here is derived from an EMBL/GenBank/DDBJ whole genome shotgun (WGS) entry which is preliminary data.</text>
</comment>
<keyword evidence="1" id="KW-0472">Membrane</keyword>
<keyword evidence="3" id="KW-1185">Reference proteome</keyword>
<sequence length="65" mass="7319">MEMLMEVVFGVICYRVGYWVLRAITLGRFTGKSSYWFAVVCTVGALVLLSPVITIIAWKLMESAK</sequence>
<dbReference type="EMBL" id="JAHSTV010000002">
    <property type="protein sequence ID" value="MBV4462454.1"/>
    <property type="molecule type" value="Genomic_DNA"/>
</dbReference>
<proteinExistence type="predicted"/>
<evidence type="ECO:0000256" key="1">
    <source>
        <dbReference type="SAM" id="Phobius"/>
    </source>
</evidence>
<keyword evidence="1" id="KW-0812">Transmembrane</keyword>
<protein>
    <recommendedName>
        <fullName evidence="4">Phage protein</fullName>
    </recommendedName>
</protein>
<keyword evidence="1" id="KW-1133">Transmembrane helix</keyword>
<reference evidence="2" key="1">
    <citation type="submission" date="2021-06" db="EMBL/GenBank/DDBJ databases">
        <title>Updating the genus Pseudomonas: Description of 43 new species and partition of the Pseudomonas putida group.</title>
        <authorList>
            <person name="Girard L."/>
            <person name="Lood C."/>
            <person name="Vandamme P."/>
            <person name="Rokni-Zadeh H."/>
            <person name="Van Noort V."/>
            <person name="Hofte M."/>
            <person name="Lavigne R."/>
            <person name="De Mot R."/>
        </authorList>
    </citation>
    <scope>NUCLEOTIDE SEQUENCE</scope>
    <source>
        <strain evidence="2">SWRI79</strain>
    </source>
</reference>
<name>A0ABS6PQD6_9PSED</name>
<organism evidence="2 3">
    <name type="scientific">Pseudomonas farris</name>
    <dbReference type="NCBI Taxonomy" id="2841207"/>
    <lineage>
        <taxon>Bacteria</taxon>
        <taxon>Pseudomonadati</taxon>
        <taxon>Pseudomonadota</taxon>
        <taxon>Gammaproteobacteria</taxon>
        <taxon>Pseudomonadales</taxon>
        <taxon>Pseudomonadaceae</taxon>
        <taxon>Pseudomonas</taxon>
    </lineage>
</organism>